<accession>A0A4V3I7D1</accession>
<name>A0A4V3I7D1_9MICO</name>
<dbReference type="NCBIfam" id="NF042935">
    <property type="entry name" value="SCO6880_fam"/>
    <property type="match status" value="1"/>
</dbReference>
<dbReference type="OrthoDB" id="3859571at2"/>
<evidence type="ECO:0000313" key="1">
    <source>
        <dbReference type="EMBL" id="TFB67758.1"/>
    </source>
</evidence>
<reference evidence="1 2" key="1">
    <citation type="submission" date="2019-03" db="EMBL/GenBank/DDBJ databases">
        <title>Genomics of glacier-inhabiting Cryobacterium strains.</title>
        <authorList>
            <person name="Liu Q."/>
            <person name="Xin Y.-H."/>
        </authorList>
    </citation>
    <scope>NUCLEOTIDE SEQUENCE [LARGE SCALE GENOMIC DNA]</scope>
    <source>
        <strain evidence="1 2">HLT2-23</strain>
    </source>
</reference>
<dbReference type="AlphaFoldDB" id="A0A4V3I7D1"/>
<protein>
    <submittedName>
        <fullName evidence="1">Uncharacterized protein</fullName>
    </submittedName>
</protein>
<comment type="caution">
    <text evidence="1">The sequence shown here is derived from an EMBL/GenBank/DDBJ whole genome shotgun (WGS) entry which is preliminary data.</text>
</comment>
<gene>
    <name evidence="1" type="ORF">E3O06_17160</name>
</gene>
<organism evidence="1 2">
    <name type="scientific">Cryobacterium glaciale</name>
    <dbReference type="NCBI Taxonomy" id="1259145"/>
    <lineage>
        <taxon>Bacteria</taxon>
        <taxon>Bacillati</taxon>
        <taxon>Actinomycetota</taxon>
        <taxon>Actinomycetes</taxon>
        <taxon>Micrococcales</taxon>
        <taxon>Microbacteriaceae</taxon>
        <taxon>Cryobacterium</taxon>
    </lineage>
</organism>
<dbReference type="Proteomes" id="UP000298173">
    <property type="component" value="Unassembled WGS sequence"/>
</dbReference>
<dbReference type="EMBL" id="SOEY01000035">
    <property type="protein sequence ID" value="TFB67758.1"/>
    <property type="molecule type" value="Genomic_DNA"/>
</dbReference>
<dbReference type="InterPro" id="IPR049978">
    <property type="entry name" value="SCO6880-like"/>
</dbReference>
<sequence length="135" mass="15014">MFARHPNSGEAVTHIFSLVLTPVKTRSALKRIDDEKRTWRTNQRVKAKRNQQDSAADNADWDALIDQEQSIVAGEGEYRYGAYLTVSATSEERLNSSLAGMRNALTRAGMEPQILYCQQAEALMVSALPLGQGMK</sequence>
<proteinExistence type="predicted"/>
<evidence type="ECO:0000313" key="2">
    <source>
        <dbReference type="Proteomes" id="UP000298173"/>
    </source>
</evidence>
<keyword evidence="2" id="KW-1185">Reference proteome</keyword>